<evidence type="ECO:0000256" key="3">
    <source>
        <dbReference type="PROSITE-ProRule" id="PRU01248"/>
    </source>
</evidence>
<evidence type="ECO:0000256" key="1">
    <source>
        <dbReference type="ARBA" id="ARBA00022908"/>
    </source>
</evidence>
<gene>
    <name evidence="6" type="ORF">LJ656_32220</name>
</gene>
<comment type="caution">
    <text evidence="6">The sequence shown here is derived from an EMBL/GenBank/DDBJ whole genome shotgun (WGS) entry which is preliminary data.</text>
</comment>
<accession>A0ABS8K512</accession>
<keyword evidence="1" id="KW-0229">DNA integration</keyword>
<evidence type="ECO:0000256" key="4">
    <source>
        <dbReference type="SAM" id="MobiDB-lite"/>
    </source>
</evidence>
<dbReference type="SUPFAM" id="SSF56349">
    <property type="entry name" value="DNA breaking-rejoining enzymes"/>
    <property type="match status" value="1"/>
</dbReference>
<reference evidence="6 7" key="1">
    <citation type="submission" date="2021-11" db="EMBL/GenBank/DDBJ databases">
        <authorList>
            <person name="Oh E.-T."/>
            <person name="Kim S.-B."/>
        </authorList>
    </citation>
    <scope>NUCLEOTIDE SEQUENCE [LARGE SCALE GENOMIC DNA]</scope>
    <source>
        <strain evidence="6 7">MMS20-SJTR3</strain>
    </source>
</reference>
<name>A0ABS8K512_9BURK</name>
<dbReference type="PROSITE" id="PS51900">
    <property type="entry name" value="CB"/>
    <property type="match status" value="1"/>
</dbReference>
<dbReference type="EMBL" id="JAJITD010000026">
    <property type="protein sequence ID" value="MCC8397241.1"/>
    <property type="molecule type" value="Genomic_DNA"/>
</dbReference>
<dbReference type="InterPro" id="IPR044068">
    <property type="entry name" value="CB"/>
</dbReference>
<dbReference type="Proteomes" id="UP001431019">
    <property type="component" value="Unassembled WGS sequence"/>
</dbReference>
<sequence>MALYGRYLEGLRLKTWATTREAAEVMGIAHSRIVSASAVANLPNELKAVLPADCLTFEMGRAIADLVAVRGVEAIRKEAIAARRLVPQLSPQRMLARLMGIEASEFLAKVRRAPGKRGRPGGIFVEMHLDALDPDSESRLEMLVGCLNMEFASRLASANSVARVSRRIVKPRVDPRLSYLAEQQQRLHRPVPLSRLSPPPHLSGSVGSNRGAAKPPLGVHDDRSALEHWLSLYENPTTRNRYRNEVERLLLWALIAKRKPLSSIDVMDAGEYINEFAVDPQPRSVWVMMGRCSRDEPLWRPFRGPLSYESRGKALQTLRKCFDDLVSYQYLVANPFETIKVDSHRATLRP</sequence>
<feature type="region of interest" description="Disordered" evidence="4">
    <location>
        <begin position="184"/>
        <end position="218"/>
    </location>
</feature>
<keyword evidence="2 3" id="KW-0238">DNA-binding</keyword>
<dbReference type="RefSeq" id="WP_230513503.1">
    <property type="nucleotide sequence ID" value="NZ_JAJITD010000026.1"/>
</dbReference>
<dbReference type="InterPro" id="IPR010998">
    <property type="entry name" value="Integrase_recombinase_N"/>
</dbReference>
<evidence type="ECO:0000313" key="6">
    <source>
        <dbReference type="EMBL" id="MCC8397241.1"/>
    </source>
</evidence>
<evidence type="ECO:0000313" key="7">
    <source>
        <dbReference type="Proteomes" id="UP001431019"/>
    </source>
</evidence>
<dbReference type="InterPro" id="IPR011010">
    <property type="entry name" value="DNA_brk_join_enz"/>
</dbReference>
<protein>
    <recommendedName>
        <fullName evidence="5">Core-binding (CB) domain-containing protein</fullName>
    </recommendedName>
</protein>
<dbReference type="Gene3D" id="1.10.150.130">
    <property type="match status" value="1"/>
</dbReference>
<proteinExistence type="predicted"/>
<keyword evidence="7" id="KW-1185">Reference proteome</keyword>
<organism evidence="6 7">
    <name type="scientific">Paraburkholderia sejongensis</name>
    <dbReference type="NCBI Taxonomy" id="2886946"/>
    <lineage>
        <taxon>Bacteria</taxon>
        <taxon>Pseudomonadati</taxon>
        <taxon>Pseudomonadota</taxon>
        <taxon>Betaproteobacteria</taxon>
        <taxon>Burkholderiales</taxon>
        <taxon>Burkholderiaceae</taxon>
        <taxon>Paraburkholderia</taxon>
    </lineage>
</organism>
<evidence type="ECO:0000259" key="5">
    <source>
        <dbReference type="PROSITE" id="PS51900"/>
    </source>
</evidence>
<evidence type="ECO:0000256" key="2">
    <source>
        <dbReference type="ARBA" id="ARBA00023125"/>
    </source>
</evidence>
<feature type="domain" description="Core-binding (CB)" evidence="5">
    <location>
        <begin position="220"/>
        <end position="326"/>
    </location>
</feature>